<feature type="domain" description="Acyl-CoA thioesterase-like C-terminal" evidence="4">
    <location>
        <begin position="165"/>
        <end position="301"/>
    </location>
</feature>
<dbReference type="InterPro" id="IPR049450">
    <property type="entry name" value="ACOT8-like_C"/>
</dbReference>
<dbReference type="Pfam" id="PF20789">
    <property type="entry name" value="4HBT_3C"/>
    <property type="match status" value="1"/>
</dbReference>
<dbReference type="GO" id="GO:0006637">
    <property type="term" value="P:acyl-CoA metabolic process"/>
    <property type="evidence" value="ECO:0007669"/>
    <property type="project" value="InterPro"/>
</dbReference>
<dbReference type="KEGG" id="xyl:ET495_15625"/>
<protein>
    <submittedName>
        <fullName evidence="5">Acyl-CoA thioesterase II</fullName>
    </submittedName>
</protein>
<dbReference type="GO" id="GO:0009062">
    <property type="term" value="P:fatty acid catabolic process"/>
    <property type="evidence" value="ECO:0007669"/>
    <property type="project" value="TreeGrafter"/>
</dbReference>
<organism evidence="5 6">
    <name type="scientific">Xylanimonas allomyrinae</name>
    <dbReference type="NCBI Taxonomy" id="2509459"/>
    <lineage>
        <taxon>Bacteria</taxon>
        <taxon>Bacillati</taxon>
        <taxon>Actinomycetota</taxon>
        <taxon>Actinomycetes</taxon>
        <taxon>Micrococcales</taxon>
        <taxon>Promicromonosporaceae</taxon>
        <taxon>Xylanimonas</taxon>
    </lineage>
</organism>
<dbReference type="Proteomes" id="UP000291758">
    <property type="component" value="Chromosome"/>
</dbReference>
<dbReference type="EMBL" id="CP035495">
    <property type="protein sequence ID" value="QAY64402.1"/>
    <property type="molecule type" value="Genomic_DNA"/>
</dbReference>
<evidence type="ECO:0000259" key="4">
    <source>
        <dbReference type="Pfam" id="PF20789"/>
    </source>
</evidence>
<dbReference type="RefSeq" id="WP_129205552.1">
    <property type="nucleotide sequence ID" value="NZ_CP035495.1"/>
</dbReference>
<dbReference type="CDD" id="cd03445">
    <property type="entry name" value="Thioesterase_II_repeat2"/>
    <property type="match status" value="1"/>
</dbReference>
<gene>
    <name evidence="5" type="ORF">ET495_15625</name>
</gene>
<dbReference type="InterPro" id="IPR049449">
    <property type="entry name" value="TesB_ACOT8-like_N"/>
</dbReference>
<proteinExistence type="inferred from homology"/>
<comment type="similarity">
    <text evidence="1">Belongs to the C/M/P thioester hydrolase family.</text>
</comment>
<dbReference type="GO" id="GO:0047617">
    <property type="term" value="F:fatty acyl-CoA hydrolase activity"/>
    <property type="evidence" value="ECO:0007669"/>
    <property type="project" value="InterPro"/>
</dbReference>
<dbReference type="SUPFAM" id="SSF54637">
    <property type="entry name" value="Thioesterase/thiol ester dehydrase-isomerase"/>
    <property type="match status" value="2"/>
</dbReference>
<dbReference type="InterPro" id="IPR042171">
    <property type="entry name" value="Acyl-CoA_hotdog"/>
</dbReference>
<evidence type="ECO:0000259" key="3">
    <source>
        <dbReference type="Pfam" id="PF13622"/>
    </source>
</evidence>
<dbReference type="CDD" id="cd03444">
    <property type="entry name" value="Thioesterase_II_repeat1"/>
    <property type="match status" value="1"/>
</dbReference>
<dbReference type="InterPro" id="IPR003703">
    <property type="entry name" value="Acyl_CoA_thio"/>
</dbReference>
<dbReference type="InterPro" id="IPR029069">
    <property type="entry name" value="HotDog_dom_sf"/>
</dbReference>
<name>A0A4P6ENW2_9MICO</name>
<dbReference type="OrthoDB" id="9781019at2"/>
<dbReference type="Gene3D" id="2.40.160.210">
    <property type="entry name" value="Acyl-CoA thioesterase, double hotdog domain"/>
    <property type="match status" value="1"/>
</dbReference>
<keyword evidence="6" id="KW-1185">Reference proteome</keyword>
<sequence length="312" mass="32626">MPTPEPARAPTSATLTDVLALTPVDAEIFDAAFTATTGPCPWPKAYGGDMVAQALVAAIRTVTDGKSVHSAHSYFLRPVDIGAEVRYEVEVLRDGRGFSTRQVRAFQRGKPVYACLASFAAGEPGGSYQAAVPDGVPAPAGLPSSAAYLAGRDGGTLAADAREYWAGGRSLDLRHVPGPLYLTVDGGRTPHQAVWVAPFDPLRPVAGLTAAQRDTAALAYACDYTILEPALRVLGLAWADAGLATASLDHAMWFHRPVTLDGWLLYAQEAWSVADGRGSATGHFFTADGVLVATVVQEGLIRAAAPAKGDVS</sequence>
<dbReference type="AlphaFoldDB" id="A0A4P6ENW2"/>
<dbReference type="Pfam" id="PF13622">
    <property type="entry name" value="4HBT_3"/>
    <property type="match status" value="1"/>
</dbReference>
<accession>A0A4P6ENW2</accession>
<dbReference type="PANTHER" id="PTHR11066:SF34">
    <property type="entry name" value="ACYL-COENZYME A THIOESTERASE 8"/>
    <property type="match status" value="1"/>
</dbReference>
<dbReference type="PANTHER" id="PTHR11066">
    <property type="entry name" value="ACYL-COA THIOESTERASE"/>
    <property type="match status" value="1"/>
</dbReference>
<evidence type="ECO:0000313" key="5">
    <source>
        <dbReference type="EMBL" id="QAY64402.1"/>
    </source>
</evidence>
<evidence type="ECO:0000256" key="1">
    <source>
        <dbReference type="ARBA" id="ARBA00006538"/>
    </source>
</evidence>
<reference evidence="5 6" key="1">
    <citation type="submission" date="2019-01" db="EMBL/GenBank/DDBJ databases">
        <title>Genome sequencing of strain 2JSPR-7.</title>
        <authorList>
            <person name="Heo J."/>
            <person name="Kim S.-J."/>
            <person name="Kim J.-S."/>
            <person name="Hong S.-B."/>
            <person name="Kwon S.-W."/>
        </authorList>
    </citation>
    <scope>NUCLEOTIDE SEQUENCE [LARGE SCALE GENOMIC DNA]</scope>
    <source>
        <strain evidence="5 6">2JSPR-7</strain>
    </source>
</reference>
<feature type="domain" description="Acyl-CoA thioesterase-like N-terminal HotDog" evidence="3">
    <location>
        <begin position="41"/>
        <end position="119"/>
    </location>
</feature>
<keyword evidence="2" id="KW-0378">Hydrolase</keyword>
<evidence type="ECO:0000313" key="6">
    <source>
        <dbReference type="Proteomes" id="UP000291758"/>
    </source>
</evidence>
<evidence type="ECO:0000256" key="2">
    <source>
        <dbReference type="ARBA" id="ARBA00022801"/>
    </source>
</evidence>